<feature type="region of interest" description="Disordered" evidence="1">
    <location>
        <begin position="38"/>
        <end position="80"/>
    </location>
</feature>
<dbReference type="SUPFAM" id="SSF53955">
    <property type="entry name" value="Lysozyme-like"/>
    <property type="match status" value="1"/>
</dbReference>
<reference evidence="4" key="1">
    <citation type="submission" date="2022-05" db="EMBL/GenBank/DDBJ databases">
        <title>An RpoN-dependent PEP-CTERM gene is involved in floc formation of an Aquincola tertiaricarbonis strain.</title>
        <authorList>
            <person name="Qiu D."/>
            <person name="Xia M."/>
        </authorList>
    </citation>
    <scope>NUCLEOTIDE SEQUENCE</scope>
    <source>
        <strain evidence="4">RN12</strain>
    </source>
</reference>
<dbReference type="InterPro" id="IPR043426">
    <property type="entry name" value="MltB-like"/>
</dbReference>
<evidence type="ECO:0000256" key="2">
    <source>
        <dbReference type="SAM" id="SignalP"/>
    </source>
</evidence>
<gene>
    <name evidence="4" type="primary">mltB</name>
    <name evidence="4" type="ORF">MW290_26470</name>
</gene>
<feature type="signal peptide" evidence="2">
    <location>
        <begin position="1"/>
        <end position="36"/>
    </location>
</feature>
<dbReference type="EMBL" id="CP097636">
    <property type="protein sequence ID" value="URI09114.1"/>
    <property type="molecule type" value="Genomic_DNA"/>
</dbReference>
<dbReference type="Gene3D" id="1.10.8.350">
    <property type="entry name" value="Bacterial muramidase"/>
    <property type="match status" value="1"/>
</dbReference>
<feature type="compositionally biased region" description="Low complexity" evidence="1">
    <location>
        <begin position="38"/>
        <end position="66"/>
    </location>
</feature>
<feature type="chain" id="PRO_5047154459" evidence="2">
    <location>
        <begin position="37"/>
        <end position="399"/>
    </location>
</feature>
<dbReference type="Proteomes" id="UP001056201">
    <property type="component" value="Chromosome 2"/>
</dbReference>
<keyword evidence="5" id="KW-1185">Reference proteome</keyword>
<protein>
    <submittedName>
        <fullName evidence="4">Lytic murein transglycosylase B</fullName>
    </submittedName>
</protein>
<dbReference type="RefSeq" id="WP_250197334.1">
    <property type="nucleotide sequence ID" value="NZ_CP097636.1"/>
</dbReference>
<dbReference type="InterPro" id="IPR031304">
    <property type="entry name" value="SLT_2"/>
</dbReference>
<dbReference type="PANTHER" id="PTHR30163:SF9">
    <property type="entry name" value="MEMBRANE-BOUND LYTIC MUREIN TRANSGLYCOSYLASE B"/>
    <property type="match status" value="1"/>
</dbReference>
<dbReference type="Gene3D" id="1.10.530.10">
    <property type="match status" value="1"/>
</dbReference>
<name>A0ABY4S9G6_AQUTE</name>
<sequence length="399" mass="43005">MTLRTWPALARRYAGGLLPAAALALPLLVASPLAQANPATPGHTPAKKAAPAHAAIKPAAKASAKAHASKTSKARTDDAPDVVTYGRRDDVMAFADDLAQRRQLDPAWVREQLAQARYLPSVARLIMPPPAGTAKSWMAYRARFIEPTRINAGLRFWQQHEAALARAEAQYGVPAQIVVGIIGVETLYGRMTGNFRVLDALATLAFDFPTGRKDRTPFFRGELEELLAWCARDGCNPQTVKGSYAGAIGLPQFMPGSINRHAVDFDGDGHIDLLNSPVDAIGSVAHYLANHGWQRGMPTHYDVAVPSDTTQRATLLAPDILPSFTATQMTELGAALNEDARRHDGLLALVELQNGDAAPSYVAGTANFYAVTRYNWSSYYAMAVIDLGATINAARLAQR</sequence>
<proteinExistence type="predicted"/>
<feature type="domain" description="Transglycosylase SLT" evidence="3">
    <location>
        <begin position="89"/>
        <end position="388"/>
    </location>
</feature>
<dbReference type="PANTHER" id="PTHR30163">
    <property type="entry name" value="MEMBRANE-BOUND LYTIC MUREIN TRANSGLYCOSYLASE B"/>
    <property type="match status" value="1"/>
</dbReference>
<dbReference type="InterPro" id="IPR023346">
    <property type="entry name" value="Lysozyme-like_dom_sf"/>
</dbReference>
<dbReference type="CDD" id="cd13399">
    <property type="entry name" value="Slt35-like"/>
    <property type="match status" value="1"/>
</dbReference>
<evidence type="ECO:0000313" key="4">
    <source>
        <dbReference type="EMBL" id="URI09114.1"/>
    </source>
</evidence>
<organism evidence="4 5">
    <name type="scientific">Aquincola tertiaricarbonis</name>
    <dbReference type="NCBI Taxonomy" id="391953"/>
    <lineage>
        <taxon>Bacteria</taxon>
        <taxon>Pseudomonadati</taxon>
        <taxon>Pseudomonadota</taxon>
        <taxon>Betaproteobacteria</taxon>
        <taxon>Burkholderiales</taxon>
        <taxon>Sphaerotilaceae</taxon>
        <taxon>Aquincola</taxon>
    </lineage>
</organism>
<dbReference type="NCBIfam" id="TIGR02282">
    <property type="entry name" value="MltB"/>
    <property type="match status" value="1"/>
</dbReference>
<dbReference type="Pfam" id="PF13406">
    <property type="entry name" value="SLT_2"/>
    <property type="match status" value="1"/>
</dbReference>
<evidence type="ECO:0000259" key="3">
    <source>
        <dbReference type="Pfam" id="PF13406"/>
    </source>
</evidence>
<dbReference type="InterPro" id="IPR011757">
    <property type="entry name" value="Lytic_transglycosylase_MltB"/>
</dbReference>
<evidence type="ECO:0000313" key="5">
    <source>
        <dbReference type="Proteomes" id="UP001056201"/>
    </source>
</evidence>
<evidence type="ECO:0000256" key="1">
    <source>
        <dbReference type="SAM" id="MobiDB-lite"/>
    </source>
</evidence>
<keyword evidence="2" id="KW-0732">Signal</keyword>
<accession>A0ABY4S9G6</accession>